<evidence type="ECO:0000256" key="3">
    <source>
        <dbReference type="ARBA" id="ARBA00022617"/>
    </source>
</evidence>
<keyword evidence="7 9" id="KW-0503">Monooxygenase</keyword>
<dbReference type="GO" id="GO:0016705">
    <property type="term" value="F:oxidoreductase activity, acting on paired donors, with incorporation or reduction of molecular oxygen"/>
    <property type="evidence" value="ECO:0007669"/>
    <property type="project" value="InterPro"/>
</dbReference>
<dbReference type="SUPFAM" id="SSF48264">
    <property type="entry name" value="Cytochrome P450"/>
    <property type="match status" value="1"/>
</dbReference>
<dbReference type="PRINTS" id="PR00463">
    <property type="entry name" value="EP450I"/>
</dbReference>
<dbReference type="Pfam" id="PF00067">
    <property type="entry name" value="p450"/>
    <property type="match status" value="1"/>
</dbReference>
<protein>
    <submittedName>
        <fullName evidence="12">Premnaspirodiene oxygenase-like</fullName>
    </submittedName>
</protein>
<dbReference type="PANTHER" id="PTHR47955">
    <property type="entry name" value="CYTOCHROME P450 FAMILY 71 PROTEIN"/>
    <property type="match status" value="1"/>
</dbReference>
<dbReference type="Proteomes" id="UP000515121">
    <property type="component" value="Unplaced"/>
</dbReference>
<evidence type="ECO:0000256" key="9">
    <source>
        <dbReference type="RuleBase" id="RU000461"/>
    </source>
</evidence>
<comment type="cofactor">
    <cofactor evidence="1 8">
        <name>heme</name>
        <dbReference type="ChEBI" id="CHEBI:30413"/>
    </cofactor>
</comment>
<evidence type="ECO:0000256" key="10">
    <source>
        <dbReference type="SAM" id="Phobius"/>
    </source>
</evidence>
<dbReference type="InterPro" id="IPR017972">
    <property type="entry name" value="Cyt_P450_CS"/>
</dbReference>
<evidence type="ECO:0000256" key="8">
    <source>
        <dbReference type="PIRSR" id="PIRSR602401-1"/>
    </source>
</evidence>
<dbReference type="AlphaFoldDB" id="A0A6P5Y237"/>
<sequence length="507" mass="57863">MEHLFFSFPILFTFVIFLFMLLKLGKRFKTINFSQNLPPGPWKLPVIGNMHLLAGSLPHHSLRDLAKKFGPLMHLQLGEISNIVVSSPQTAAEVMRTHDIIFANRPHPDFANILLYNSTDIVFSPYGDYWRHLRKICVLEMLSSKRVQSFSPIRKEEVSKMVRVISSKAGSPVNLSNMLYSLTYEIVSRTAFGGKCNDLKDEFALLFREILWFASGFTLVDLFPSVKFLQFLSGLRPKLEKLHRKVDKILDNVINEHKASKETPKSSERELDDLLDVLLTLQENGDLEFPLTTNNIKAVILDVFVAGSDTSFTTLEWAMSELLKNPRVMQRAQAELRQVFNGKGNVDVEGLRELKYLKLVIKEALRLHPPVPLLVPRECSKRCKINGYDIPVKSRVIINAWAIGRNSDYWSEADRFYPERFVDSSIDYKGADFEFIPFGAGRRMCPGMVYGIANVELPLAQLLYHFDWKLQGGKKLEDLDMDEVFGAVVRRKNDLCLVATPYSSPNN</sequence>
<keyword evidence="6 8" id="KW-0408">Iron</keyword>
<name>A0A6P5Y237_DURZI</name>
<dbReference type="GO" id="GO:0005506">
    <property type="term" value="F:iron ion binding"/>
    <property type="evidence" value="ECO:0007669"/>
    <property type="project" value="InterPro"/>
</dbReference>
<gene>
    <name evidence="12" type="primary">LOC111288031</name>
</gene>
<evidence type="ECO:0000313" key="12">
    <source>
        <dbReference type="RefSeq" id="XP_022734514.1"/>
    </source>
</evidence>
<evidence type="ECO:0000256" key="7">
    <source>
        <dbReference type="ARBA" id="ARBA00023033"/>
    </source>
</evidence>
<dbReference type="PANTHER" id="PTHR47955:SF8">
    <property type="entry name" value="CYTOCHROME P450 71D11-LIKE"/>
    <property type="match status" value="1"/>
</dbReference>
<evidence type="ECO:0000256" key="2">
    <source>
        <dbReference type="ARBA" id="ARBA00010617"/>
    </source>
</evidence>
<evidence type="ECO:0000256" key="4">
    <source>
        <dbReference type="ARBA" id="ARBA00022723"/>
    </source>
</evidence>
<dbReference type="RefSeq" id="XP_022734514.1">
    <property type="nucleotide sequence ID" value="XM_022878779.1"/>
</dbReference>
<dbReference type="InterPro" id="IPR002401">
    <property type="entry name" value="Cyt_P450_E_grp-I"/>
</dbReference>
<keyword evidence="3 8" id="KW-0349">Heme</keyword>
<keyword evidence="10" id="KW-0812">Transmembrane</keyword>
<dbReference type="GO" id="GO:0004497">
    <property type="term" value="F:monooxygenase activity"/>
    <property type="evidence" value="ECO:0007669"/>
    <property type="project" value="UniProtKB-KW"/>
</dbReference>
<keyword evidence="10" id="KW-0472">Membrane</keyword>
<dbReference type="GO" id="GO:0020037">
    <property type="term" value="F:heme binding"/>
    <property type="evidence" value="ECO:0007669"/>
    <property type="project" value="InterPro"/>
</dbReference>
<keyword evidence="5 9" id="KW-0560">Oxidoreductase</keyword>
<dbReference type="InterPro" id="IPR036396">
    <property type="entry name" value="Cyt_P450_sf"/>
</dbReference>
<dbReference type="Gene3D" id="1.10.630.10">
    <property type="entry name" value="Cytochrome P450"/>
    <property type="match status" value="1"/>
</dbReference>
<accession>A0A6P5Y237</accession>
<evidence type="ECO:0000256" key="6">
    <source>
        <dbReference type="ARBA" id="ARBA00023004"/>
    </source>
</evidence>
<comment type="similarity">
    <text evidence="2 9">Belongs to the cytochrome P450 family.</text>
</comment>
<feature type="binding site" description="axial binding residue" evidence="8">
    <location>
        <position position="445"/>
    </location>
    <ligand>
        <name>heme</name>
        <dbReference type="ChEBI" id="CHEBI:30413"/>
    </ligand>
    <ligandPart>
        <name>Fe</name>
        <dbReference type="ChEBI" id="CHEBI:18248"/>
    </ligandPart>
</feature>
<dbReference type="PROSITE" id="PS00086">
    <property type="entry name" value="CYTOCHROME_P450"/>
    <property type="match status" value="1"/>
</dbReference>
<organism evidence="11 12">
    <name type="scientific">Durio zibethinus</name>
    <name type="common">Durian</name>
    <dbReference type="NCBI Taxonomy" id="66656"/>
    <lineage>
        <taxon>Eukaryota</taxon>
        <taxon>Viridiplantae</taxon>
        <taxon>Streptophyta</taxon>
        <taxon>Embryophyta</taxon>
        <taxon>Tracheophyta</taxon>
        <taxon>Spermatophyta</taxon>
        <taxon>Magnoliopsida</taxon>
        <taxon>eudicotyledons</taxon>
        <taxon>Gunneridae</taxon>
        <taxon>Pentapetalae</taxon>
        <taxon>rosids</taxon>
        <taxon>malvids</taxon>
        <taxon>Malvales</taxon>
        <taxon>Malvaceae</taxon>
        <taxon>Helicteroideae</taxon>
        <taxon>Durio</taxon>
    </lineage>
</organism>
<dbReference type="InterPro" id="IPR001128">
    <property type="entry name" value="Cyt_P450"/>
</dbReference>
<keyword evidence="4 8" id="KW-0479">Metal-binding</keyword>
<dbReference type="PRINTS" id="PR00385">
    <property type="entry name" value="P450"/>
</dbReference>
<dbReference type="FunFam" id="1.10.630.10:FF:000008">
    <property type="entry name" value="Cytochrome P450 71D8"/>
    <property type="match status" value="1"/>
</dbReference>
<evidence type="ECO:0000256" key="5">
    <source>
        <dbReference type="ARBA" id="ARBA00023002"/>
    </source>
</evidence>
<dbReference type="KEGG" id="dzi:111288031"/>
<evidence type="ECO:0000313" key="11">
    <source>
        <dbReference type="Proteomes" id="UP000515121"/>
    </source>
</evidence>
<dbReference type="OrthoDB" id="1470350at2759"/>
<dbReference type="GeneID" id="111288031"/>
<keyword evidence="10" id="KW-1133">Transmembrane helix</keyword>
<dbReference type="CDD" id="cd11072">
    <property type="entry name" value="CYP71-like"/>
    <property type="match status" value="1"/>
</dbReference>
<keyword evidence="11" id="KW-1185">Reference proteome</keyword>
<feature type="transmembrane region" description="Helical" evidence="10">
    <location>
        <begin position="6"/>
        <end position="25"/>
    </location>
</feature>
<reference evidence="12" key="1">
    <citation type="submission" date="2025-08" db="UniProtKB">
        <authorList>
            <consortium name="RefSeq"/>
        </authorList>
    </citation>
    <scope>IDENTIFICATION</scope>
    <source>
        <tissue evidence="12">Fruit stalk</tissue>
    </source>
</reference>
<proteinExistence type="inferred from homology"/>
<evidence type="ECO:0000256" key="1">
    <source>
        <dbReference type="ARBA" id="ARBA00001971"/>
    </source>
</evidence>